<dbReference type="KEGG" id="pft:JBW_04078"/>
<evidence type="ECO:0000313" key="3">
    <source>
        <dbReference type="Proteomes" id="UP000005361"/>
    </source>
</evidence>
<reference evidence="2 3" key="1">
    <citation type="journal article" date="2015" name="Genome Announc.">
        <title>Complete Genome Sequence of Pelosinus fermentans JBW45, a Member of a Remarkably Competitive Group of Negativicutes in the Firmicutes Phylum.</title>
        <authorList>
            <person name="De Leon K.B."/>
            <person name="Utturkar S.M."/>
            <person name="Camilleri L.B."/>
            <person name="Elias D.A."/>
            <person name="Arkin A.P."/>
            <person name="Fields M.W."/>
            <person name="Brown S.D."/>
            <person name="Wall J.D."/>
        </authorList>
    </citation>
    <scope>NUCLEOTIDE SEQUENCE [LARGE SCALE GENOMIC DNA]</scope>
    <source>
        <strain evidence="2 3">JBW45</strain>
    </source>
</reference>
<evidence type="ECO:0000259" key="1">
    <source>
        <dbReference type="SMART" id="SM00873"/>
    </source>
</evidence>
<reference evidence="3" key="2">
    <citation type="submission" date="2015-02" db="EMBL/GenBank/DDBJ databases">
        <title>Complete Genome Sequence of Pelosinus fermentans JBW45.</title>
        <authorList>
            <person name="De Leon K.B."/>
            <person name="Utturkar S.M."/>
            <person name="Camilleri L.B."/>
            <person name="Arkin A.P."/>
            <person name="Fields M.W."/>
            <person name="Brown S.D."/>
            <person name="Wall J.D."/>
        </authorList>
    </citation>
    <scope>NUCLEOTIDE SEQUENCE [LARGE SCALE GENOMIC DNA]</scope>
    <source>
        <strain evidence="3">JBW45</strain>
    </source>
</reference>
<dbReference type="InterPro" id="IPR005146">
    <property type="entry name" value="B3/B4_tRNA-bd"/>
</dbReference>
<dbReference type="SMART" id="SM00873">
    <property type="entry name" value="B3_4"/>
    <property type="match status" value="1"/>
</dbReference>
<dbReference type="AlphaFoldDB" id="I9DM36"/>
<protein>
    <submittedName>
        <fullName evidence="2">B3/4 domain protein</fullName>
    </submittedName>
</protein>
<gene>
    <name evidence="2" type="ORF">JBW_04078</name>
</gene>
<dbReference type="HOGENOM" id="CLU_090284_0_0_9"/>
<dbReference type="InterPro" id="IPR020825">
    <property type="entry name" value="Phe-tRNA_synthase-like_B3/B4"/>
</dbReference>
<dbReference type="STRING" id="1192197.JBW_04078"/>
<dbReference type="EMBL" id="CP010978">
    <property type="protein sequence ID" value="AJQ29411.1"/>
    <property type="molecule type" value="Genomic_DNA"/>
</dbReference>
<dbReference type="Gene3D" id="3.50.40.10">
    <property type="entry name" value="Phenylalanyl-trna Synthetase, Chain B, domain 3"/>
    <property type="match status" value="1"/>
</dbReference>
<sequence>MYVTELWRKTYPGASAGLMVLSNVCNMEQCEELENCKRELETKLRAKFLNDGDLSSYNSIQVYTEYYKRYSKTYHVLQQLKSLVFKGKCIPRGAGLVEAMFMAELENCLLTAGHDYEALKFPLKLDVARGNEKYVLLNGQEQIVKPGDMMIVDTEGIISSIIHGPDFRSRIVPSTQKVVFLVYAPAGISKDLVVDHLSDIYAYVKLVSPDAQIDRQEVYS</sequence>
<dbReference type="SUPFAM" id="SSF56037">
    <property type="entry name" value="PheT/TilS domain"/>
    <property type="match status" value="1"/>
</dbReference>
<proteinExistence type="predicted"/>
<evidence type="ECO:0000313" key="2">
    <source>
        <dbReference type="EMBL" id="AJQ29411.1"/>
    </source>
</evidence>
<feature type="domain" description="B3/B4 tRNA-binding" evidence="1">
    <location>
        <begin position="62"/>
        <end position="209"/>
    </location>
</feature>
<dbReference type="GO" id="GO:0003723">
    <property type="term" value="F:RNA binding"/>
    <property type="evidence" value="ECO:0007669"/>
    <property type="project" value="InterPro"/>
</dbReference>
<organism evidence="2 3">
    <name type="scientific">Pelosinus fermentans JBW45</name>
    <dbReference type="NCBI Taxonomy" id="1192197"/>
    <lineage>
        <taxon>Bacteria</taxon>
        <taxon>Bacillati</taxon>
        <taxon>Bacillota</taxon>
        <taxon>Negativicutes</taxon>
        <taxon>Selenomonadales</taxon>
        <taxon>Sporomusaceae</taxon>
        <taxon>Pelosinus</taxon>
    </lineage>
</organism>
<name>I9DM36_9FIRM</name>
<accession>I9DM36</accession>
<dbReference type="Proteomes" id="UP000005361">
    <property type="component" value="Chromosome"/>
</dbReference>
<dbReference type="GO" id="GO:0004826">
    <property type="term" value="F:phenylalanine-tRNA ligase activity"/>
    <property type="evidence" value="ECO:0007669"/>
    <property type="project" value="InterPro"/>
</dbReference>
<dbReference type="Pfam" id="PF03483">
    <property type="entry name" value="B3_4"/>
    <property type="match status" value="1"/>
</dbReference>